<keyword evidence="6 7" id="KW-0472">Membrane</keyword>
<reference evidence="10" key="1">
    <citation type="submission" date="2017-09" db="EMBL/GenBank/DDBJ databases">
        <authorList>
            <person name="Varghese N."/>
            <person name="Submissions S."/>
        </authorList>
    </citation>
    <scope>NUCLEOTIDE SEQUENCE [LARGE SCALE GENOMIC DNA]</scope>
    <source>
        <strain evidence="10">MSL47</strain>
    </source>
</reference>
<accession>A0A285HK78</accession>
<evidence type="ECO:0000256" key="5">
    <source>
        <dbReference type="ARBA" id="ARBA00022989"/>
    </source>
</evidence>
<dbReference type="OrthoDB" id="37139at2"/>
<dbReference type="RefSeq" id="WP_097018599.1">
    <property type="nucleotide sequence ID" value="NZ_OBDZ01000020.1"/>
</dbReference>
<feature type="transmembrane region" description="Helical" evidence="7">
    <location>
        <begin position="7"/>
        <end position="26"/>
    </location>
</feature>
<feature type="transmembrane region" description="Helical" evidence="7">
    <location>
        <begin position="254"/>
        <end position="272"/>
    </location>
</feature>
<evidence type="ECO:0000256" key="7">
    <source>
        <dbReference type="SAM" id="Phobius"/>
    </source>
</evidence>
<keyword evidence="4 7" id="KW-0812">Transmembrane</keyword>
<feature type="domain" description="EamA" evidence="8">
    <location>
        <begin position="154"/>
        <end position="296"/>
    </location>
</feature>
<evidence type="ECO:0000256" key="3">
    <source>
        <dbReference type="ARBA" id="ARBA00022475"/>
    </source>
</evidence>
<dbReference type="Proteomes" id="UP000219573">
    <property type="component" value="Unassembled WGS sequence"/>
</dbReference>
<comment type="subcellular location">
    <subcellularLocation>
        <location evidence="1">Cell membrane</location>
        <topology evidence="1">Multi-pass membrane protein</topology>
    </subcellularLocation>
</comment>
<feature type="transmembrane region" description="Helical" evidence="7">
    <location>
        <begin position="184"/>
        <end position="203"/>
    </location>
</feature>
<name>A0A285HK78_9FIRM</name>
<dbReference type="PANTHER" id="PTHR32322">
    <property type="entry name" value="INNER MEMBRANE TRANSPORTER"/>
    <property type="match status" value="1"/>
</dbReference>
<feature type="transmembrane region" description="Helical" evidence="7">
    <location>
        <begin position="99"/>
        <end position="118"/>
    </location>
</feature>
<feature type="domain" description="EamA" evidence="8">
    <location>
        <begin position="10"/>
        <end position="141"/>
    </location>
</feature>
<comment type="similarity">
    <text evidence="2">Belongs to the EamA transporter family.</text>
</comment>
<organism evidence="9 10">
    <name type="scientific">Orenia metallireducens</name>
    <dbReference type="NCBI Taxonomy" id="1413210"/>
    <lineage>
        <taxon>Bacteria</taxon>
        <taxon>Bacillati</taxon>
        <taxon>Bacillota</taxon>
        <taxon>Clostridia</taxon>
        <taxon>Halanaerobiales</taxon>
        <taxon>Halobacteroidaceae</taxon>
        <taxon>Orenia</taxon>
    </lineage>
</organism>
<evidence type="ECO:0000313" key="10">
    <source>
        <dbReference type="Proteomes" id="UP000219573"/>
    </source>
</evidence>
<dbReference type="Gene3D" id="1.10.3730.20">
    <property type="match status" value="1"/>
</dbReference>
<gene>
    <name evidence="9" type="ORF">SAMN06265827_12053</name>
</gene>
<dbReference type="AlphaFoldDB" id="A0A285HK78"/>
<dbReference type="InterPro" id="IPR050638">
    <property type="entry name" value="AA-Vitamin_Transporters"/>
</dbReference>
<feature type="transmembrane region" description="Helical" evidence="7">
    <location>
        <begin position="38"/>
        <end position="57"/>
    </location>
</feature>
<evidence type="ECO:0000256" key="6">
    <source>
        <dbReference type="ARBA" id="ARBA00023136"/>
    </source>
</evidence>
<evidence type="ECO:0000256" key="4">
    <source>
        <dbReference type="ARBA" id="ARBA00022692"/>
    </source>
</evidence>
<keyword evidence="10" id="KW-1185">Reference proteome</keyword>
<feature type="transmembrane region" description="Helical" evidence="7">
    <location>
        <begin position="278"/>
        <end position="299"/>
    </location>
</feature>
<feature type="transmembrane region" description="Helical" evidence="7">
    <location>
        <begin position="127"/>
        <end position="145"/>
    </location>
</feature>
<evidence type="ECO:0000313" key="9">
    <source>
        <dbReference type="EMBL" id="SNY36138.1"/>
    </source>
</evidence>
<dbReference type="GO" id="GO:0005886">
    <property type="term" value="C:plasma membrane"/>
    <property type="evidence" value="ECO:0007669"/>
    <property type="project" value="UniProtKB-SubCell"/>
</dbReference>
<keyword evidence="3" id="KW-1003">Cell membrane</keyword>
<dbReference type="SUPFAM" id="SSF103481">
    <property type="entry name" value="Multidrug resistance efflux transporter EmrE"/>
    <property type="match status" value="2"/>
</dbReference>
<feature type="transmembrane region" description="Helical" evidence="7">
    <location>
        <begin position="151"/>
        <end position="172"/>
    </location>
</feature>
<evidence type="ECO:0000259" key="8">
    <source>
        <dbReference type="Pfam" id="PF00892"/>
    </source>
</evidence>
<dbReference type="InterPro" id="IPR000620">
    <property type="entry name" value="EamA_dom"/>
</dbReference>
<dbReference type="STRING" id="1413210.U472_05920"/>
<feature type="transmembrane region" description="Helical" evidence="7">
    <location>
        <begin position="223"/>
        <end position="242"/>
    </location>
</feature>
<dbReference type="PANTHER" id="PTHR32322:SF18">
    <property type="entry name" value="S-ADENOSYLMETHIONINE_S-ADENOSYLHOMOCYSTEINE TRANSPORTER"/>
    <property type="match status" value="1"/>
</dbReference>
<dbReference type="Pfam" id="PF00892">
    <property type="entry name" value="EamA"/>
    <property type="match status" value="2"/>
</dbReference>
<evidence type="ECO:0000256" key="1">
    <source>
        <dbReference type="ARBA" id="ARBA00004651"/>
    </source>
</evidence>
<proteinExistence type="inferred from homology"/>
<sequence length="311" mass="34599">MLQKEDYLPILAGVITSSIFGFSFLFTKRALDYLDIFHLLALRFTFAALLLMVLKALGVIKIDFKGKRLGLLILLGICQPVAYFICETVGLELTTSSEAGMMIALIPVLVTILGAIFLQEVPDKKQLLFIIISVIGVIFIVVMKGNREVDGNLLGMFILLGAVFSAAFYNIISRKSSLQFKPIEITYLMMIMGAGVFNSISIFNHFREGTIANYLVSLTNLDVLFAIFYLGVLSSVLAFFLVNFTLSKLEASRSAVFANLTTIISVIAGVFFRGEPFYWFHLVGGLMIMMGVWGTNYYGRVKIIEESNLDY</sequence>
<dbReference type="InterPro" id="IPR037185">
    <property type="entry name" value="EmrE-like"/>
</dbReference>
<feature type="transmembrane region" description="Helical" evidence="7">
    <location>
        <begin position="69"/>
        <end position="93"/>
    </location>
</feature>
<protein>
    <submittedName>
        <fullName evidence="9">Permease of the drug/metabolite transporter (DMT) superfamily</fullName>
    </submittedName>
</protein>
<dbReference type="EMBL" id="OBDZ01000020">
    <property type="protein sequence ID" value="SNY36138.1"/>
    <property type="molecule type" value="Genomic_DNA"/>
</dbReference>
<keyword evidence="5 7" id="KW-1133">Transmembrane helix</keyword>
<evidence type="ECO:0000256" key="2">
    <source>
        <dbReference type="ARBA" id="ARBA00007362"/>
    </source>
</evidence>